<keyword evidence="7" id="KW-1185">Reference proteome</keyword>
<sequence length="167" mass="18125">MPAARATDRSRANAWTHSFARPEGEPIRLAAQAGKPILVVNTASLCGYTPQYAGLEALWKRFGAAGLLVVGVPSDDFGGQEPGDPASIDHTTHRYGVTFPIAAKTRVRGADAHPFYRWAALERPLDTPRWNFHKYLIDRDGRIAAAFGTPVEPTDTRIVTAVATMLA</sequence>
<dbReference type="Pfam" id="PF00255">
    <property type="entry name" value="GSHPx"/>
    <property type="match status" value="1"/>
</dbReference>
<keyword evidence="3 5" id="KW-0560">Oxidoreductase</keyword>
<accession>A0A327KPH1</accession>
<dbReference type="RefSeq" id="WP_111356987.1">
    <property type="nucleotide sequence ID" value="NZ_NHSK01000119.1"/>
</dbReference>
<dbReference type="Proteomes" id="UP000248863">
    <property type="component" value="Unassembled WGS sequence"/>
</dbReference>
<evidence type="ECO:0000256" key="1">
    <source>
        <dbReference type="ARBA" id="ARBA00006926"/>
    </source>
</evidence>
<dbReference type="PANTHER" id="PTHR11592:SF78">
    <property type="entry name" value="GLUTATHIONE PEROXIDASE"/>
    <property type="match status" value="1"/>
</dbReference>
<evidence type="ECO:0000256" key="4">
    <source>
        <dbReference type="PIRSR" id="PIRSR000303-1"/>
    </source>
</evidence>
<feature type="active site" evidence="4">
    <location>
        <position position="46"/>
    </location>
</feature>
<dbReference type="SUPFAM" id="SSF52833">
    <property type="entry name" value="Thioredoxin-like"/>
    <property type="match status" value="1"/>
</dbReference>
<dbReference type="Gene3D" id="3.40.30.10">
    <property type="entry name" value="Glutaredoxin"/>
    <property type="match status" value="1"/>
</dbReference>
<evidence type="ECO:0000256" key="5">
    <source>
        <dbReference type="RuleBase" id="RU000499"/>
    </source>
</evidence>
<proteinExistence type="inferred from homology"/>
<organism evidence="6 7">
    <name type="scientific">Rhodoplanes elegans</name>
    <dbReference type="NCBI Taxonomy" id="29408"/>
    <lineage>
        <taxon>Bacteria</taxon>
        <taxon>Pseudomonadati</taxon>
        <taxon>Pseudomonadota</taxon>
        <taxon>Alphaproteobacteria</taxon>
        <taxon>Hyphomicrobiales</taxon>
        <taxon>Nitrobacteraceae</taxon>
        <taxon>Rhodoplanes</taxon>
    </lineage>
</organism>
<keyword evidence="2 5" id="KW-0575">Peroxidase</keyword>
<dbReference type="PRINTS" id="PR01011">
    <property type="entry name" value="GLUTPROXDASE"/>
</dbReference>
<dbReference type="PIRSF" id="PIRSF000303">
    <property type="entry name" value="Glutathion_perox"/>
    <property type="match status" value="1"/>
</dbReference>
<dbReference type="EMBL" id="NPEU01000085">
    <property type="protein sequence ID" value="RAI39232.1"/>
    <property type="molecule type" value="Genomic_DNA"/>
</dbReference>
<dbReference type="InterPro" id="IPR036249">
    <property type="entry name" value="Thioredoxin-like_sf"/>
</dbReference>
<protein>
    <recommendedName>
        <fullName evidence="5">Glutathione peroxidase</fullName>
    </recommendedName>
</protein>
<dbReference type="GO" id="GO:0004601">
    <property type="term" value="F:peroxidase activity"/>
    <property type="evidence" value="ECO:0007669"/>
    <property type="project" value="UniProtKB-KW"/>
</dbReference>
<dbReference type="PANTHER" id="PTHR11592">
    <property type="entry name" value="GLUTATHIONE PEROXIDASE"/>
    <property type="match status" value="1"/>
</dbReference>
<name>A0A327KPH1_9BRAD</name>
<gene>
    <name evidence="6" type="ORF">CH338_10140</name>
</gene>
<dbReference type="PROSITE" id="PS00460">
    <property type="entry name" value="GLUTATHIONE_PEROXID_1"/>
    <property type="match status" value="1"/>
</dbReference>
<dbReference type="InterPro" id="IPR029759">
    <property type="entry name" value="GPX_AS"/>
</dbReference>
<dbReference type="CDD" id="cd00340">
    <property type="entry name" value="GSH_Peroxidase"/>
    <property type="match status" value="1"/>
</dbReference>
<evidence type="ECO:0000313" key="7">
    <source>
        <dbReference type="Proteomes" id="UP000248863"/>
    </source>
</evidence>
<dbReference type="OrthoDB" id="9785502at2"/>
<comment type="similarity">
    <text evidence="1 5">Belongs to the glutathione peroxidase family.</text>
</comment>
<evidence type="ECO:0000256" key="2">
    <source>
        <dbReference type="ARBA" id="ARBA00022559"/>
    </source>
</evidence>
<dbReference type="GO" id="GO:0034599">
    <property type="term" value="P:cellular response to oxidative stress"/>
    <property type="evidence" value="ECO:0007669"/>
    <property type="project" value="TreeGrafter"/>
</dbReference>
<dbReference type="AlphaFoldDB" id="A0A327KPH1"/>
<dbReference type="PROSITE" id="PS51355">
    <property type="entry name" value="GLUTATHIONE_PEROXID_3"/>
    <property type="match status" value="1"/>
</dbReference>
<evidence type="ECO:0000256" key="3">
    <source>
        <dbReference type="ARBA" id="ARBA00023002"/>
    </source>
</evidence>
<comment type="caution">
    <text evidence="6">The sequence shown here is derived from an EMBL/GenBank/DDBJ whole genome shotgun (WGS) entry which is preliminary data.</text>
</comment>
<reference evidence="6 7" key="1">
    <citation type="submission" date="2017-07" db="EMBL/GenBank/DDBJ databases">
        <title>Draft Genome Sequences of Select Purple Nonsulfur Bacteria.</title>
        <authorList>
            <person name="Lasarre B."/>
            <person name="Mckinlay J.B."/>
        </authorList>
    </citation>
    <scope>NUCLEOTIDE SEQUENCE [LARGE SCALE GENOMIC DNA]</scope>
    <source>
        <strain evidence="6 7">DSM 11907</strain>
    </source>
</reference>
<evidence type="ECO:0000313" key="6">
    <source>
        <dbReference type="EMBL" id="RAI39232.1"/>
    </source>
</evidence>
<dbReference type="InterPro" id="IPR000889">
    <property type="entry name" value="Glutathione_peroxidase"/>
</dbReference>